<accession>A0AB39V5M2</accession>
<sequence length="43" mass="5110">MNKRSKRYTDEFKMLILELLEEGKTKKSLGNEYGIIIVEYTVK</sequence>
<dbReference type="EMBL" id="CP165647">
    <property type="protein sequence ID" value="XDU62597.1"/>
    <property type="molecule type" value="Genomic_DNA"/>
</dbReference>
<proteinExistence type="predicted"/>
<evidence type="ECO:0008006" key="2">
    <source>
        <dbReference type="Google" id="ProtNLM"/>
    </source>
</evidence>
<dbReference type="RefSeq" id="WP_369716399.1">
    <property type="nucleotide sequence ID" value="NZ_CP165647.1"/>
</dbReference>
<reference evidence="1" key="1">
    <citation type="submission" date="2024-07" db="EMBL/GenBank/DDBJ databases">
        <authorList>
            <person name="Li X.-J."/>
            <person name="Wang X."/>
        </authorList>
    </citation>
    <scope>NUCLEOTIDE SEQUENCE</scope>
    <source>
        <strain evidence="1">HSP-536</strain>
    </source>
</reference>
<protein>
    <recommendedName>
        <fullName evidence="2">Transposase</fullName>
    </recommendedName>
</protein>
<organism evidence="1">
    <name type="scientific">Leptotrichia alba</name>
    <dbReference type="NCBI Taxonomy" id="3239304"/>
    <lineage>
        <taxon>Bacteria</taxon>
        <taxon>Fusobacteriati</taxon>
        <taxon>Fusobacteriota</taxon>
        <taxon>Fusobacteriia</taxon>
        <taxon>Fusobacteriales</taxon>
        <taxon>Leptotrichiaceae</taxon>
        <taxon>Leptotrichia</taxon>
    </lineage>
</organism>
<dbReference type="AlphaFoldDB" id="A0AB39V5M2"/>
<dbReference type="KEGG" id="lala:AB8B28_01610"/>
<name>A0AB39V5M2_9FUSO</name>
<gene>
    <name evidence="1" type="ORF">AB8B28_01610</name>
</gene>
<evidence type="ECO:0000313" key="1">
    <source>
        <dbReference type="EMBL" id="XDU62597.1"/>
    </source>
</evidence>